<protein>
    <submittedName>
        <fullName evidence="1">Uncharacterized protein</fullName>
    </submittedName>
</protein>
<proteinExistence type="predicted"/>
<organism evidence="1">
    <name type="scientific">Anguilla anguilla</name>
    <name type="common">European freshwater eel</name>
    <name type="synonym">Muraena anguilla</name>
    <dbReference type="NCBI Taxonomy" id="7936"/>
    <lineage>
        <taxon>Eukaryota</taxon>
        <taxon>Metazoa</taxon>
        <taxon>Chordata</taxon>
        <taxon>Craniata</taxon>
        <taxon>Vertebrata</taxon>
        <taxon>Euteleostomi</taxon>
        <taxon>Actinopterygii</taxon>
        <taxon>Neopterygii</taxon>
        <taxon>Teleostei</taxon>
        <taxon>Anguilliformes</taxon>
        <taxon>Anguillidae</taxon>
        <taxon>Anguilla</taxon>
    </lineage>
</organism>
<accession>A0A0E9SJP9</accession>
<sequence length="49" mass="5600">MRTHIWEKLSQSNEPNLEDKQTQVWISKVTTRESHLGPVGSLRTAPCPL</sequence>
<reference evidence="1" key="1">
    <citation type="submission" date="2014-11" db="EMBL/GenBank/DDBJ databases">
        <authorList>
            <person name="Amaro Gonzalez C."/>
        </authorList>
    </citation>
    <scope>NUCLEOTIDE SEQUENCE</scope>
</reference>
<dbReference type="AlphaFoldDB" id="A0A0E9SJP9"/>
<dbReference type="EMBL" id="GBXM01067041">
    <property type="protein sequence ID" value="JAH41536.1"/>
    <property type="molecule type" value="Transcribed_RNA"/>
</dbReference>
<reference evidence="1" key="2">
    <citation type="journal article" date="2015" name="Fish Shellfish Immunol.">
        <title>Early steps in the European eel (Anguilla anguilla)-Vibrio vulnificus interaction in the gills: Role of the RtxA13 toxin.</title>
        <authorList>
            <person name="Callol A."/>
            <person name="Pajuelo D."/>
            <person name="Ebbesson L."/>
            <person name="Teles M."/>
            <person name="MacKenzie S."/>
            <person name="Amaro C."/>
        </authorList>
    </citation>
    <scope>NUCLEOTIDE SEQUENCE</scope>
</reference>
<name>A0A0E9SJP9_ANGAN</name>
<evidence type="ECO:0000313" key="1">
    <source>
        <dbReference type="EMBL" id="JAH41536.1"/>
    </source>
</evidence>